<evidence type="ECO:0000256" key="7">
    <source>
        <dbReference type="ARBA" id="ARBA00041344"/>
    </source>
</evidence>
<feature type="transmembrane region" description="Helical" evidence="8">
    <location>
        <begin position="557"/>
        <end position="579"/>
    </location>
</feature>
<evidence type="ECO:0000313" key="10">
    <source>
        <dbReference type="EnsemblMetazoa" id="HelroP194638"/>
    </source>
</evidence>
<evidence type="ECO:0000256" key="6">
    <source>
        <dbReference type="ARBA" id="ARBA00040778"/>
    </source>
</evidence>
<dbReference type="EnsemblMetazoa" id="HelroT194638">
    <property type="protein sequence ID" value="HelroP194638"/>
    <property type="gene ID" value="HelroG194638"/>
</dbReference>
<dbReference type="GO" id="GO:0032981">
    <property type="term" value="P:mitochondrial respiratory chain complex I assembly"/>
    <property type="evidence" value="ECO:0007669"/>
    <property type="project" value="InterPro"/>
</dbReference>
<dbReference type="KEGG" id="hro:HELRODRAFT_194638"/>
<accession>T1FW95</accession>
<dbReference type="AlphaFoldDB" id="T1FW95"/>
<dbReference type="HOGENOM" id="CLU_436995_0_0_1"/>
<dbReference type="InParanoid" id="T1FW95"/>
<reference evidence="10" key="3">
    <citation type="submission" date="2015-06" db="UniProtKB">
        <authorList>
            <consortium name="EnsemblMetazoa"/>
        </authorList>
    </citation>
    <scope>IDENTIFICATION</scope>
</reference>
<dbReference type="EMBL" id="KB097744">
    <property type="protein sequence ID" value="ESN90853.1"/>
    <property type="molecule type" value="Genomic_DNA"/>
</dbReference>
<dbReference type="OrthoDB" id="6286101at2759"/>
<evidence type="ECO:0000313" key="11">
    <source>
        <dbReference type="Proteomes" id="UP000015101"/>
    </source>
</evidence>
<keyword evidence="4 8" id="KW-1133">Transmembrane helix</keyword>
<evidence type="ECO:0000256" key="1">
    <source>
        <dbReference type="ARBA" id="ARBA00004141"/>
    </source>
</evidence>
<dbReference type="InterPro" id="IPR055299">
    <property type="entry name" value="TIMMDC1"/>
</dbReference>
<gene>
    <name evidence="10" type="primary">20213091</name>
    <name evidence="9" type="ORF">HELRODRAFT_194638</name>
</gene>
<dbReference type="EMBL" id="AMQM01008250">
    <property type="status" value="NOT_ANNOTATED_CDS"/>
    <property type="molecule type" value="Genomic_DNA"/>
</dbReference>
<organism evidence="10 11">
    <name type="scientific">Helobdella robusta</name>
    <name type="common">Californian leech</name>
    <dbReference type="NCBI Taxonomy" id="6412"/>
    <lineage>
        <taxon>Eukaryota</taxon>
        <taxon>Metazoa</taxon>
        <taxon>Spiralia</taxon>
        <taxon>Lophotrochozoa</taxon>
        <taxon>Annelida</taxon>
        <taxon>Clitellata</taxon>
        <taxon>Hirudinea</taxon>
        <taxon>Rhynchobdellida</taxon>
        <taxon>Glossiphoniidae</taxon>
        <taxon>Helobdella</taxon>
    </lineage>
</organism>
<reference evidence="9 11" key="2">
    <citation type="journal article" date="2013" name="Nature">
        <title>Insights into bilaterian evolution from three spiralian genomes.</title>
        <authorList>
            <person name="Simakov O."/>
            <person name="Marletaz F."/>
            <person name="Cho S.J."/>
            <person name="Edsinger-Gonzales E."/>
            <person name="Havlak P."/>
            <person name="Hellsten U."/>
            <person name="Kuo D.H."/>
            <person name="Larsson T."/>
            <person name="Lv J."/>
            <person name="Arendt D."/>
            <person name="Savage R."/>
            <person name="Osoegawa K."/>
            <person name="de Jong P."/>
            <person name="Grimwood J."/>
            <person name="Chapman J.A."/>
            <person name="Shapiro H."/>
            <person name="Aerts A."/>
            <person name="Otillar R.P."/>
            <person name="Terry A.Y."/>
            <person name="Boore J.L."/>
            <person name="Grigoriev I.V."/>
            <person name="Lindberg D.R."/>
            <person name="Seaver E.C."/>
            <person name="Weisblat D.A."/>
            <person name="Putnam N.H."/>
            <person name="Rokhsar D.S."/>
        </authorList>
    </citation>
    <scope>NUCLEOTIDE SEQUENCE</scope>
</reference>
<evidence type="ECO:0000256" key="4">
    <source>
        <dbReference type="ARBA" id="ARBA00022989"/>
    </source>
</evidence>
<sequence>MGPQSAVLLTVVKALYVIDNLTWVSLSVIPNEYSTSDFYNLPIESANARTDSNNIVTNINSATTATNENHNIIKIPPDNYTDYLKTDDFFQNIPYSSIESSLFNRYDTDNYNNNNNNFSHNNIEDVILDENKPAIIRCTIRGGHPEVKTVIFLDDLNLTRYFNVSSRVKLVGISGFKRFDMETVLATNKFFTFSYKFHGRILRCLAASGGRHQHMWAGVRLRVNHKPIVNCVNETAELYQRDVWLRCQIISNSANTTPSIVWGEGTQIKDFGVFDASLRIKIATPNSFRVYSVTAVNNLGTTVGNVCLMQSKVTKTGADIQSQQKQISQTRSWNGFKLNIFSNTDDDDDPFLSSLKQLVKRLEIQFVKRRKLYTGTVVERNIFPTVYASNNVLGVNSSRDEFQQLGNKSGSAAVELLENENNPKMTESDKKLGAADILNIAEGIVNSGNLNKKRFLVFAFSSAFGGRVASEKFIAKHQHKTFATRFSAVRTHNDATLFGALRFGMHLGVKAGIFACLYMLSSQAISAYRNKSTLWEYVGAGGLTCSFLRAGHGWRGMVVGGFFGLGFGLFGGACVLGLFKFMNYTQEERHYRFVLDKCKEIRPWRIRGGKREGHLARAFEFETDIH</sequence>
<evidence type="ECO:0000256" key="3">
    <source>
        <dbReference type="ARBA" id="ARBA00022692"/>
    </source>
</evidence>
<keyword evidence="11" id="KW-1185">Reference proteome</keyword>
<proteinExistence type="inferred from homology"/>
<protein>
    <recommendedName>
        <fullName evidence="6">Complex I assembly factor TIMMDC1, mitochondrial</fullName>
    </recommendedName>
    <alternativeName>
        <fullName evidence="7">Translocase of inner mitochondrial membrane domain-containing protein 1</fullName>
    </alternativeName>
</protein>
<evidence type="ECO:0000313" key="9">
    <source>
        <dbReference type="EMBL" id="ESN90853.1"/>
    </source>
</evidence>
<dbReference type="PANTHER" id="PTHR13002">
    <property type="entry name" value="C3ORF1 PROTEIN-RELATED"/>
    <property type="match status" value="1"/>
</dbReference>
<dbReference type="GO" id="GO:0005739">
    <property type="term" value="C:mitochondrion"/>
    <property type="evidence" value="ECO:0000318"/>
    <property type="project" value="GO_Central"/>
</dbReference>
<dbReference type="RefSeq" id="XP_009031056.1">
    <property type="nucleotide sequence ID" value="XM_009032808.1"/>
</dbReference>
<keyword evidence="5 8" id="KW-0472">Membrane</keyword>
<reference evidence="11" key="1">
    <citation type="submission" date="2012-12" db="EMBL/GenBank/DDBJ databases">
        <authorList>
            <person name="Hellsten U."/>
            <person name="Grimwood J."/>
            <person name="Chapman J.A."/>
            <person name="Shapiro H."/>
            <person name="Aerts A."/>
            <person name="Otillar R.P."/>
            <person name="Terry A.Y."/>
            <person name="Boore J.L."/>
            <person name="Simakov O."/>
            <person name="Marletaz F."/>
            <person name="Cho S.-J."/>
            <person name="Edsinger-Gonzales E."/>
            <person name="Havlak P."/>
            <person name="Kuo D.-H."/>
            <person name="Larsson T."/>
            <person name="Lv J."/>
            <person name="Arendt D."/>
            <person name="Savage R."/>
            <person name="Osoegawa K."/>
            <person name="de Jong P."/>
            <person name="Lindberg D.R."/>
            <person name="Seaver E.C."/>
            <person name="Weisblat D.A."/>
            <person name="Putnam N.H."/>
            <person name="Grigoriev I.V."/>
            <person name="Rokhsar D.S."/>
        </authorList>
    </citation>
    <scope>NUCLEOTIDE SEQUENCE</scope>
</reference>
<comment type="similarity">
    <text evidence="2">Belongs to the Tim17/Tim22/Tim23 family.</text>
</comment>
<name>T1FW95_HELRO</name>
<keyword evidence="3 8" id="KW-0812">Transmembrane</keyword>
<dbReference type="Proteomes" id="UP000015101">
    <property type="component" value="Unassembled WGS sequence"/>
</dbReference>
<dbReference type="GeneID" id="20213091"/>
<evidence type="ECO:0000256" key="8">
    <source>
        <dbReference type="SAM" id="Phobius"/>
    </source>
</evidence>
<dbReference type="PANTHER" id="PTHR13002:SF1">
    <property type="entry name" value="COMPLEX I ASSEMBLY FACTOR TIMMDC1, MITOCHONDRIAL"/>
    <property type="match status" value="1"/>
</dbReference>
<dbReference type="GO" id="GO:0016020">
    <property type="term" value="C:membrane"/>
    <property type="evidence" value="ECO:0007669"/>
    <property type="project" value="UniProtKB-SubCell"/>
</dbReference>
<evidence type="ECO:0000256" key="2">
    <source>
        <dbReference type="ARBA" id="ARBA00008444"/>
    </source>
</evidence>
<dbReference type="STRING" id="6412.T1FW95"/>
<dbReference type="CTD" id="20213091"/>
<dbReference type="eggNOG" id="KOG4608">
    <property type="taxonomic scope" value="Eukaryota"/>
</dbReference>
<comment type="subcellular location">
    <subcellularLocation>
        <location evidence="1">Membrane</location>
        <topology evidence="1">Multi-pass membrane protein</topology>
    </subcellularLocation>
</comment>
<evidence type="ECO:0000256" key="5">
    <source>
        <dbReference type="ARBA" id="ARBA00023136"/>
    </source>
</evidence>